<organism evidence="4 5">
    <name type="scientific">Allomesorhizobium camelthorni</name>
    <dbReference type="NCBI Taxonomy" id="475069"/>
    <lineage>
        <taxon>Bacteria</taxon>
        <taxon>Pseudomonadati</taxon>
        <taxon>Pseudomonadota</taxon>
        <taxon>Alphaproteobacteria</taxon>
        <taxon>Hyphomicrobiales</taxon>
        <taxon>Phyllobacteriaceae</taxon>
        <taxon>Allomesorhizobium</taxon>
    </lineage>
</organism>
<keyword evidence="5" id="KW-1185">Reference proteome</keyword>
<evidence type="ECO:0000256" key="2">
    <source>
        <dbReference type="ARBA" id="ARBA00023172"/>
    </source>
</evidence>
<dbReference type="GO" id="GO:0015074">
    <property type="term" value="P:DNA integration"/>
    <property type="evidence" value="ECO:0007669"/>
    <property type="project" value="InterPro"/>
</dbReference>
<dbReference type="InterPro" id="IPR052925">
    <property type="entry name" value="Phage_Integrase-like_Recomb"/>
</dbReference>
<protein>
    <submittedName>
        <fullName evidence="4">Site-specific integrase</fullName>
    </submittedName>
</protein>
<dbReference type="PANTHER" id="PTHR34605:SF3">
    <property type="entry name" value="P CELL-TYPE AGGLUTINATION PROTEIN MAP4-LIKE-RELATED"/>
    <property type="match status" value="1"/>
</dbReference>
<dbReference type="SUPFAM" id="SSF47823">
    <property type="entry name" value="lambda integrase-like, N-terminal domain"/>
    <property type="match status" value="1"/>
</dbReference>
<evidence type="ECO:0000313" key="4">
    <source>
        <dbReference type="EMBL" id="NGO49761.1"/>
    </source>
</evidence>
<accession>A0A6G4W4T7</accession>
<evidence type="ECO:0000313" key="5">
    <source>
        <dbReference type="Proteomes" id="UP001642900"/>
    </source>
</evidence>
<dbReference type="PROSITE" id="PS51898">
    <property type="entry name" value="TYR_RECOMBINASE"/>
    <property type="match status" value="1"/>
</dbReference>
<feature type="domain" description="Tyr recombinase" evidence="3">
    <location>
        <begin position="75"/>
        <end position="270"/>
    </location>
</feature>
<keyword evidence="1" id="KW-0238">DNA-binding</keyword>
<name>A0A6G4W4T7_9HYPH</name>
<dbReference type="GO" id="GO:0003677">
    <property type="term" value="F:DNA binding"/>
    <property type="evidence" value="ECO:0007669"/>
    <property type="project" value="UniProtKB-KW"/>
</dbReference>
<dbReference type="Gene3D" id="1.10.150.130">
    <property type="match status" value="1"/>
</dbReference>
<gene>
    <name evidence="4" type="ORF">G6N73_00985</name>
</gene>
<dbReference type="EMBL" id="JAAKZF010000001">
    <property type="protein sequence ID" value="NGO49761.1"/>
    <property type="molecule type" value="Genomic_DNA"/>
</dbReference>
<dbReference type="GO" id="GO:0006310">
    <property type="term" value="P:DNA recombination"/>
    <property type="evidence" value="ECO:0007669"/>
    <property type="project" value="UniProtKB-KW"/>
</dbReference>
<dbReference type="InterPro" id="IPR002104">
    <property type="entry name" value="Integrase_catalytic"/>
</dbReference>
<dbReference type="CDD" id="cd00799">
    <property type="entry name" value="INT_Cre_C"/>
    <property type="match status" value="1"/>
</dbReference>
<dbReference type="Gene3D" id="1.10.443.10">
    <property type="entry name" value="Intergrase catalytic core"/>
    <property type="match status" value="1"/>
</dbReference>
<dbReference type="SUPFAM" id="SSF56349">
    <property type="entry name" value="DNA breaking-rejoining enzymes"/>
    <property type="match status" value="1"/>
</dbReference>
<dbReference type="InterPro" id="IPR010998">
    <property type="entry name" value="Integrase_recombinase_N"/>
</dbReference>
<dbReference type="InterPro" id="IPR013762">
    <property type="entry name" value="Integrase-like_cat_sf"/>
</dbReference>
<dbReference type="AlphaFoldDB" id="A0A6G4W4T7"/>
<dbReference type="PANTHER" id="PTHR34605">
    <property type="entry name" value="PHAGE_INTEGRASE DOMAIN-CONTAINING PROTEIN"/>
    <property type="match status" value="1"/>
</dbReference>
<reference evidence="4 5" key="1">
    <citation type="submission" date="2020-02" db="EMBL/GenBank/DDBJ databases">
        <title>Genome sequence of strain CCNWXJ40-4.</title>
        <authorList>
            <person name="Gao J."/>
            <person name="Sun J."/>
        </authorList>
    </citation>
    <scope>NUCLEOTIDE SEQUENCE [LARGE SCALE GENOMIC DNA]</scope>
    <source>
        <strain evidence="4 5">CCNWXJ 40-4</strain>
    </source>
</reference>
<dbReference type="InterPro" id="IPR011010">
    <property type="entry name" value="DNA_brk_join_enz"/>
</dbReference>
<dbReference type="Pfam" id="PF00589">
    <property type="entry name" value="Phage_integrase"/>
    <property type="match status" value="1"/>
</dbReference>
<dbReference type="Proteomes" id="UP001642900">
    <property type="component" value="Unassembled WGS sequence"/>
</dbReference>
<proteinExistence type="predicted"/>
<keyword evidence="2" id="KW-0233">DNA recombination</keyword>
<evidence type="ECO:0000259" key="3">
    <source>
        <dbReference type="PROSITE" id="PS51898"/>
    </source>
</evidence>
<evidence type="ECO:0000256" key="1">
    <source>
        <dbReference type="ARBA" id="ARBA00023125"/>
    </source>
</evidence>
<comment type="caution">
    <text evidence="4">The sequence shown here is derived from an EMBL/GenBank/DDBJ whole genome shotgun (WGS) entry which is preliminary data.</text>
</comment>
<sequence>MIQYESWGGTIPSSPERVAEYLAAMASSHKAATISRRLASLSKAHRAIGGDDPCKSEIVKATLRGIRRMIGTAQREAKPVLREDLFQILERMGNRPKDVRDKALLLIGFAGAFRRSELVGLDVADIEHVGQGIVVHLRRSKTDQTGAGRKIGIPFGRSRWCPVKHLVDWLALAGIEEGPIFRPINRHGHAVGQRLSGEATCIVVKQRAEAAGFAPYAYSGHSLRAGLATSAVIAGVSTLSIRRTTGHASDAMLARYVRVGDMFTDNAAGAVL</sequence>